<dbReference type="SUPFAM" id="SSF53335">
    <property type="entry name" value="S-adenosyl-L-methionine-dependent methyltransferases"/>
    <property type="match status" value="1"/>
</dbReference>
<organism evidence="5 6">
    <name type="scientific">Prevotella nigrescens CC14M</name>
    <dbReference type="NCBI Taxonomy" id="1073366"/>
    <lineage>
        <taxon>Bacteria</taxon>
        <taxon>Pseudomonadati</taxon>
        <taxon>Bacteroidota</taxon>
        <taxon>Bacteroidia</taxon>
        <taxon>Bacteroidales</taxon>
        <taxon>Prevotellaceae</taxon>
        <taxon>Prevotella</taxon>
    </lineage>
</organism>
<gene>
    <name evidence="5" type="ORF">HMPREF1173_02385</name>
</gene>
<dbReference type="CDD" id="cd02440">
    <property type="entry name" value="AdoMet_MTases"/>
    <property type="match status" value="1"/>
</dbReference>
<evidence type="ECO:0000313" key="5">
    <source>
        <dbReference type="EMBL" id="ETD26037.1"/>
    </source>
</evidence>
<dbReference type="EMBL" id="AZJH01000039">
    <property type="protein sequence ID" value="ETD26037.1"/>
    <property type="molecule type" value="Genomic_DNA"/>
</dbReference>
<dbReference type="InterPro" id="IPR005271">
    <property type="entry name" value="CmoA"/>
</dbReference>
<evidence type="ECO:0000313" key="6">
    <source>
        <dbReference type="Proteomes" id="UP000018727"/>
    </source>
</evidence>
<dbReference type="OrthoDB" id="9779941at2"/>
<dbReference type="InterPro" id="IPR041698">
    <property type="entry name" value="Methyltransf_25"/>
</dbReference>
<keyword evidence="2 3" id="KW-0949">S-adenosyl-L-methionine</keyword>
<name>V8CG18_9BACT</name>
<proteinExistence type="predicted"/>
<dbReference type="HOGENOM" id="CLU_078475_1_1_10"/>
<dbReference type="PATRIC" id="fig|1073366.3.peg.2447"/>
<dbReference type="GO" id="GO:0008168">
    <property type="term" value="F:methyltransferase activity"/>
    <property type="evidence" value="ECO:0007669"/>
    <property type="project" value="UniProtKB-KW"/>
</dbReference>
<feature type="binding site" evidence="3">
    <location>
        <begin position="65"/>
        <end position="67"/>
    </location>
    <ligand>
        <name>S-adenosyl-L-methionine</name>
        <dbReference type="ChEBI" id="CHEBI:59789"/>
    </ligand>
</feature>
<dbReference type="PIRSF" id="PIRSF006325">
    <property type="entry name" value="MeTrfase_bac"/>
    <property type="match status" value="1"/>
</dbReference>
<dbReference type="GO" id="GO:0002098">
    <property type="term" value="P:tRNA wobble uridine modification"/>
    <property type="evidence" value="ECO:0007669"/>
    <property type="project" value="InterPro"/>
</dbReference>
<comment type="caution">
    <text evidence="5">The sequence shown here is derived from an EMBL/GenBank/DDBJ whole genome shotgun (WGS) entry which is preliminary data.</text>
</comment>
<dbReference type="PANTHER" id="PTHR43861">
    <property type="entry name" value="TRANS-ACONITATE 2-METHYLTRANSFERASE-RELATED"/>
    <property type="match status" value="1"/>
</dbReference>
<dbReference type="GO" id="GO:0032259">
    <property type="term" value="P:methylation"/>
    <property type="evidence" value="ECO:0007669"/>
    <property type="project" value="UniProtKB-KW"/>
</dbReference>
<sequence length="265" mass="30907">MKNNKGYVDELITSVPGEWKFDEQVSKNFDTHVRKSVPLYEEVQKEVVEMSEWFVRDNSTIYDLGASTGETISLLLQKHHRKKNVRYIGVEESQAMIEIARKKCNSETVQFLQQDIADINEFSNVDLILSLYTLQFLPLWKRKQVLQRIYKGLVEGGAFILVEKIRAENSMFEDIWTDLYWDFKQDSGLNEQQVIKKSQSLRGVLMPLTLSENLRLLSDTGFQCMDTFIKWNNFAGIIAVKMFSKNNLIGNKEFEIKNKQKLETK</sequence>
<dbReference type="InterPro" id="IPR029063">
    <property type="entry name" value="SAM-dependent_MTases_sf"/>
</dbReference>
<feature type="domain" description="Methyltransferase" evidence="4">
    <location>
        <begin position="61"/>
        <end position="157"/>
    </location>
</feature>
<dbReference type="PANTHER" id="PTHR43861:SF2">
    <property type="entry name" value="CARBOXY-S-ADENOSYL-L-METHIONINE SYNTHASE"/>
    <property type="match status" value="1"/>
</dbReference>
<dbReference type="RefSeq" id="WP_023926448.1">
    <property type="nucleotide sequence ID" value="NZ_KI669428.1"/>
</dbReference>
<evidence type="ECO:0000259" key="4">
    <source>
        <dbReference type="Pfam" id="PF13649"/>
    </source>
</evidence>
<keyword evidence="5" id="KW-0489">Methyltransferase</keyword>
<protein>
    <submittedName>
        <fullName evidence="5">tRNA (Cmo5U34)-methyltransferase</fullName>
    </submittedName>
</protein>
<dbReference type="AlphaFoldDB" id="V8CG18"/>
<reference evidence="5 6" key="1">
    <citation type="submission" date="2013-10" db="EMBL/GenBank/DDBJ databases">
        <title>The Genome Sequence of Prevotella nigrescens CC14M.</title>
        <authorList>
            <consortium name="The Broad Institute Genomics Platform"/>
            <person name="Earl A."/>
            <person name="Allen-Vercoe E."/>
            <person name="Daigneault M."/>
            <person name="Young S.K."/>
            <person name="Zeng Q."/>
            <person name="Gargeya S."/>
            <person name="Fitzgerald M."/>
            <person name="Abouelleil A."/>
            <person name="Alvarado L."/>
            <person name="Chapman S.B."/>
            <person name="Gainer-Dewar J."/>
            <person name="Goldberg J."/>
            <person name="Griggs A."/>
            <person name="Gujja S."/>
            <person name="Hansen M."/>
            <person name="Howarth C."/>
            <person name="Imamovic A."/>
            <person name="Ireland A."/>
            <person name="Larimer J."/>
            <person name="McCowan C."/>
            <person name="Murphy C."/>
            <person name="Pearson M."/>
            <person name="Poon T.W."/>
            <person name="Priest M."/>
            <person name="Roberts A."/>
            <person name="Saif S."/>
            <person name="Shea T."/>
            <person name="Sykes S."/>
            <person name="Wortman J."/>
            <person name="Nusbaum C."/>
            <person name="Birren B."/>
        </authorList>
    </citation>
    <scope>NUCLEOTIDE SEQUENCE [LARGE SCALE GENOMIC DNA]</scope>
    <source>
        <strain evidence="5 6">CC14M</strain>
    </source>
</reference>
<keyword evidence="1 5" id="KW-0808">Transferase</keyword>
<feature type="binding site" evidence="3">
    <location>
        <begin position="115"/>
        <end position="116"/>
    </location>
    <ligand>
        <name>S-adenosyl-L-methionine</name>
        <dbReference type="ChEBI" id="CHEBI:59789"/>
    </ligand>
</feature>
<accession>V8CG18</accession>
<feature type="binding site" evidence="3">
    <location>
        <position position="40"/>
    </location>
    <ligand>
        <name>S-adenosyl-L-methionine</name>
        <dbReference type="ChEBI" id="CHEBI:59789"/>
    </ligand>
</feature>
<evidence type="ECO:0000256" key="2">
    <source>
        <dbReference type="ARBA" id="ARBA00022691"/>
    </source>
</evidence>
<dbReference type="Pfam" id="PF13649">
    <property type="entry name" value="Methyltransf_25"/>
    <property type="match status" value="1"/>
</dbReference>
<evidence type="ECO:0000256" key="1">
    <source>
        <dbReference type="ARBA" id="ARBA00022679"/>
    </source>
</evidence>
<keyword evidence="6" id="KW-1185">Reference proteome</keyword>
<dbReference type="Proteomes" id="UP000018727">
    <property type="component" value="Unassembled WGS sequence"/>
</dbReference>
<dbReference type="Gene3D" id="3.40.50.150">
    <property type="entry name" value="Vaccinia Virus protein VP39"/>
    <property type="match status" value="1"/>
</dbReference>
<evidence type="ECO:0000256" key="3">
    <source>
        <dbReference type="PIRSR" id="PIRSR006325-1"/>
    </source>
</evidence>